<protein>
    <submittedName>
        <fullName evidence="2">Uncharacterized protein</fullName>
    </submittedName>
</protein>
<dbReference type="AlphaFoldDB" id="K9WVG4"/>
<dbReference type="HOGENOM" id="CLU_143483_0_0_3"/>
<dbReference type="eggNOG" id="ENOG5032Z2D">
    <property type="taxonomic scope" value="Bacteria"/>
</dbReference>
<reference evidence="2 3" key="1">
    <citation type="submission" date="2012-06" db="EMBL/GenBank/DDBJ databases">
        <title>Finished chromosome of genome of Cylindrospermum stagnale PCC 7417.</title>
        <authorList>
            <consortium name="US DOE Joint Genome Institute"/>
            <person name="Gugger M."/>
            <person name="Coursin T."/>
            <person name="Rippka R."/>
            <person name="Tandeau De Marsac N."/>
            <person name="Huntemann M."/>
            <person name="Wei C.-L."/>
            <person name="Han J."/>
            <person name="Detter J.C."/>
            <person name="Han C."/>
            <person name="Tapia R."/>
            <person name="Chen A."/>
            <person name="Kyrpides N."/>
            <person name="Mavromatis K."/>
            <person name="Markowitz V."/>
            <person name="Szeto E."/>
            <person name="Ivanova N."/>
            <person name="Pagani I."/>
            <person name="Pati A."/>
            <person name="Goodwin L."/>
            <person name="Nordberg H.P."/>
            <person name="Cantor M.N."/>
            <person name="Hua S.X."/>
            <person name="Woyke T."/>
            <person name="Kerfeld C.A."/>
        </authorList>
    </citation>
    <scope>NUCLEOTIDE SEQUENCE [LARGE SCALE GENOMIC DNA]</scope>
    <source>
        <strain evidence="2 3">PCC 7417</strain>
    </source>
</reference>
<proteinExistence type="predicted"/>
<name>K9WVG4_9NOST</name>
<feature type="chain" id="PRO_5003937503" evidence="1">
    <location>
        <begin position="34"/>
        <end position="156"/>
    </location>
</feature>
<gene>
    <name evidence="2" type="ORF">Cylst_2138</name>
</gene>
<accession>K9WVG4</accession>
<dbReference type="EMBL" id="CP003642">
    <property type="protein sequence ID" value="AFZ24375.1"/>
    <property type="molecule type" value="Genomic_DNA"/>
</dbReference>
<evidence type="ECO:0000313" key="3">
    <source>
        <dbReference type="Proteomes" id="UP000010475"/>
    </source>
</evidence>
<feature type="signal peptide" evidence="1">
    <location>
        <begin position="1"/>
        <end position="33"/>
    </location>
</feature>
<dbReference type="STRING" id="56107.Cylst_2138"/>
<dbReference type="KEGG" id="csg:Cylst_2138"/>
<evidence type="ECO:0000256" key="1">
    <source>
        <dbReference type="SAM" id="SignalP"/>
    </source>
</evidence>
<dbReference type="Proteomes" id="UP000010475">
    <property type="component" value="Chromosome"/>
</dbReference>
<evidence type="ECO:0000313" key="2">
    <source>
        <dbReference type="EMBL" id="AFZ24375.1"/>
    </source>
</evidence>
<sequence length="156" mass="17549">MRLSMFPRNWATYPQILLCSVAVSLNLAISARAETGQLNLTLNSQENQTFPTLVQFAEALAKKSIQQTFQSSPEMTDLTVNVMGENYGQQVPLLSVTVSQANWQKDPRVQSWAKYFNSAAQLLGFVKYSQPVFTSQSTVVPQYTPDITENEPNFYQ</sequence>
<organism evidence="2 3">
    <name type="scientific">Cylindrospermum stagnale PCC 7417</name>
    <dbReference type="NCBI Taxonomy" id="56107"/>
    <lineage>
        <taxon>Bacteria</taxon>
        <taxon>Bacillati</taxon>
        <taxon>Cyanobacteriota</taxon>
        <taxon>Cyanophyceae</taxon>
        <taxon>Nostocales</taxon>
        <taxon>Nostocaceae</taxon>
        <taxon>Cylindrospermum</taxon>
    </lineage>
</organism>
<keyword evidence="1" id="KW-0732">Signal</keyword>
<keyword evidence="3" id="KW-1185">Reference proteome</keyword>